<dbReference type="PANTHER" id="PTHR42085:SF2">
    <property type="entry name" value="F-BOX DOMAIN-CONTAINING PROTEIN"/>
    <property type="match status" value="1"/>
</dbReference>
<gene>
    <name evidence="2" type="ORF">GRF29_19g2213600</name>
</gene>
<evidence type="ECO:0000256" key="1">
    <source>
        <dbReference type="SAM" id="MobiDB-lite"/>
    </source>
</evidence>
<proteinExistence type="predicted"/>
<keyword evidence="3" id="KW-1185">Reference proteome</keyword>
<feature type="region of interest" description="Disordered" evidence="1">
    <location>
        <begin position="1"/>
        <end position="20"/>
    </location>
</feature>
<evidence type="ECO:0000313" key="3">
    <source>
        <dbReference type="Proteomes" id="UP001280581"/>
    </source>
</evidence>
<sequence>MLPLSSSPANPGRRYTQEDHTMHSPAPCLFLEAFPPELRLMVYEYLLVCSQPLATKDCAEPLPSGRTLDSGILAANRQIHDEAAAVLYGKNTFCVGPRRGGEGGVVAVARRYRHLVRSLRVEVLYCAGETAKTNEEEEVCPEVENSNEGLDPVEKRCRKQDHDAETYGINLPGAPPLPIQEPHFPRPHCYAATLSFETHYSGTAPPHLLFHRFSILFLVFFLSILSRFLPLPTPHHPSGPPLRLQRLFPLFQLLITPTTKQWCLTLGV</sequence>
<comment type="caution">
    <text evidence="2">The sequence shown here is derived from an EMBL/GenBank/DDBJ whole genome shotgun (WGS) entry which is preliminary data.</text>
</comment>
<protein>
    <submittedName>
        <fullName evidence="2">Uncharacterized protein</fullName>
    </submittedName>
</protein>
<name>A0AAN6M6C5_9PLEO</name>
<dbReference type="Proteomes" id="UP001280581">
    <property type="component" value="Unassembled WGS sequence"/>
</dbReference>
<dbReference type="EMBL" id="WVTA01000003">
    <property type="protein sequence ID" value="KAK3215101.1"/>
    <property type="molecule type" value="Genomic_DNA"/>
</dbReference>
<evidence type="ECO:0000313" key="2">
    <source>
        <dbReference type="EMBL" id="KAK3215101.1"/>
    </source>
</evidence>
<dbReference type="InterPro" id="IPR038883">
    <property type="entry name" value="AN11006-like"/>
</dbReference>
<organism evidence="2 3">
    <name type="scientific">Pseudopithomyces chartarum</name>
    <dbReference type="NCBI Taxonomy" id="1892770"/>
    <lineage>
        <taxon>Eukaryota</taxon>
        <taxon>Fungi</taxon>
        <taxon>Dikarya</taxon>
        <taxon>Ascomycota</taxon>
        <taxon>Pezizomycotina</taxon>
        <taxon>Dothideomycetes</taxon>
        <taxon>Pleosporomycetidae</taxon>
        <taxon>Pleosporales</taxon>
        <taxon>Massarineae</taxon>
        <taxon>Didymosphaeriaceae</taxon>
        <taxon>Pseudopithomyces</taxon>
    </lineage>
</organism>
<dbReference type="AlphaFoldDB" id="A0AAN6M6C5"/>
<accession>A0AAN6M6C5</accession>
<dbReference type="PANTHER" id="PTHR42085">
    <property type="entry name" value="F-BOX DOMAIN-CONTAINING PROTEIN"/>
    <property type="match status" value="1"/>
</dbReference>
<reference evidence="2 3" key="1">
    <citation type="submission" date="2021-02" db="EMBL/GenBank/DDBJ databases">
        <title>Genome assembly of Pseudopithomyces chartarum.</title>
        <authorList>
            <person name="Jauregui R."/>
            <person name="Singh J."/>
            <person name="Voisey C."/>
        </authorList>
    </citation>
    <scope>NUCLEOTIDE SEQUENCE [LARGE SCALE GENOMIC DNA]</scope>
    <source>
        <strain evidence="2 3">AGR01</strain>
    </source>
</reference>